<evidence type="ECO:0000256" key="1">
    <source>
        <dbReference type="SAM" id="MobiDB-lite"/>
    </source>
</evidence>
<evidence type="ECO:0000313" key="4">
    <source>
        <dbReference type="Proteomes" id="UP000654345"/>
    </source>
</evidence>
<sequence>MTNTKKFACDCCGFLTLEEDPWGSYEICDVCFWEQNHGQVDEPDNPFGPNRITLREARENFKRFGAIDERSKPFVRPPFPEEYPSQTDKP</sequence>
<feature type="region of interest" description="Disordered" evidence="1">
    <location>
        <begin position="71"/>
        <end position="90"/>
    </location>
</feature>
<dbReference type="EMBL" id="BNJG01000001">
    <property type="protein sequence ID" value="GHO52163.1"/>
    <property type="molecule type" value="Genomic_DNA"/>
</dbReference>
<protein>
    <submittedName>
        <fullName evidence="3">Membrane protein</fullName>
    </submittedName>
</protein>
<evidence type="ECO:0000313" key="3">
    <source>
        <dbReference type="EMBL" id="GHO52163.1"/>
    </source>
</evidence>
<dbReference type="Proteomes" id="UP000654345">
    <property type="component" value="Unassembled WGS sequence"/>
</dbReference>
<feature type="domain" description="Cysteine-rich CPCC" evidence="2">
    <location>
        <begin position="8"/>
        <end position="82"/>
    </location>
</feature>
<accession>A0ABQ3UHI3</accession>
<organism evidence="3 4">
    <name type="scientific">Ktedonobacter robiniae</name>
    <dbReference type="NCBI Taxonomy" id="2778365"/>
    <lineage>
        <taxon>Bacteria</taxon>
        <taxon>Bacillati</taxon>
        <taxon>Chloroflexota</taxon>
        <taxon>Ktedonobacteria</taxon>
        <taxon>Ktedonobacterales</taxon>
        <taxon>Ktedonobacteraceae</taxon>
        <taxon>Ktedonobacter</taxon>
    </lineage>
</organism>
<name>A0ABQ3UHI3_9CHLR</name>
<gene>
    <name evidence="3" type="ORF">KSB_06380</name>
</gene>
<dbReference type="Pfam" id="PF14206">
    <property type="entry name" value="Cys_rich_CPCC"/>
    <property type="match status" value="1"/>
</dbReference>
<dbReference type="InterPro" id="IPR025983">
    <property type="entry name" value="Cys_rich_CPCC"/>
</dbReference>
<reference evidence="3 4" key="1">
    <citation type="journal article" date="2021" name="Int. J. Syst. Evol. Microbiol.">
        <title>Reticulibacter mediterranei gen. nov., sp. nov., within the new family Reticulibacteraceae fam. nov., and Ktedonospora formicarum gen. nov., sp. nov., Ktedonobacter robiniae sp. nov., Dictyobacter formicarum sp. nov. and Dictyobacter arantiisoli sp. nov., belonging to the class Ktedonobacteria.</title>
        <authorList>
            <person name="Yabe S."/>
            <person name="Zheng Y."/>
            <person name="Wang C.M."/>
            <person name="Sakai Y."/>
            <person name="Abe K."/>
            <person name="Yokota A."/>
            <person name="Donadio S."/>
            <person name="Cavaletti L."/>
            <person name="Monciardini P."/>
        </authorList>
    </citation>
    <scope>NUCLEOTIDE SEQUENCE [LARGE SCALE GENOMIC DNA]</scope>
    <source>
        <strain evidence="3 4">SOSP1-30</strain>
    </source>
</reference>
<evidence type="ECO:0000259" key="2">
    <source>
        <dbReference type="Pfam" id="PF14206"/>
    </source>
</evidence>
<proteinExistence type="predicted"/>
<dbReference type="RefSeq" id="WP_201369100.1">
    <property type="nucleotide sequence ID" value="NZ_BNJG01000001.1"/>
</dbReference>
<comment type="caution">
    <text evidence="3">The sequence shown here is derived from an EMBL/GenBank/DDBJ whole genome shotgun (WGS) entry which is preliminary data.</text>
</comment>
<keyword evidence="4" id="KW-1185">Reference proteome</keyword>